<evidence type="ECO:0000313" key="4">
    <source>
        <dbReference type="Proteomes" id="UP000000763"/>
    </source>
</evidence>
<reference evidence="2" key="1">
    <citation type="submission" date="2002-08" db="EMBL/GenBank/DDBJ databases">
        <authorList>
            <person name="Buell R."/>
        </authorList>
    </citation>
    <scope>NUCLEOTIDE SEQUENCE</scope>
</reference>
<gene>
    <name evidence="2" type="primary">OSJNBb0086I08.9</name>
    <name evidence="3" type="synonym">OSJNBb0086I08.4</name>
</gene>
<dbReference type="Proteomes" id="UP000000763">
    <property type="component" value="Chromosome 10"/>
</dbReference>
<accession>Q8L432</accession>
<feature type="region of interest" description="Disordered" evidence="1">
    <location>
        <begin position="142"/>
        <end position="182"/>
    </location>
</feature>
<name>Q8L432_ORYSJ</name>
<feature type="region of interest" description="Disordered" evidence="1">
    <location>
        <begin position="1"/>
        <end position="26"/>
    </location>
</feature>
<evidence type="ECO:0000313" key="3">
    <source>
        <dbReference type="EMBL" id="AAM92811.1"/>
    </source>
</evidence>
<organism evidence="2 4">
    <name type="scientific">Oryza sativa subsp. japonica</name>
    <name type="common">Rice</name>
    <dbReference type="NCBI Taxonomy" id="39947"/>
    <lineage>
        <taxon>Eukaryota</taxon>
        <taxon>Viridiplantae</taxon>
        <taxon>Streptophyta</taxon>
        <taxon>Embryophyta</taxon>
        <taxon>Tracheophyta</taxon>
        <taxon>Spermatophyta</taxon>
        <taxon>Magnoliopsida</taxon>
        <taxon>Liliopsida</taxon>
        <taxon>Poales</taxon>
        <taxon>Poaceae</taxon>
        <taxon>BOP clade</taxon>
        <taxon>Oryzoideae</taxon>
        <taxon>Oryzeae</taxon>
        <taxon>Oryzinae</taxon>
        <taxon>Oryza</taxon>
        <taxon>Oryza sativa</taxon>
    </lineage>
</organism>
<dbReference type="EMBL" id="AC105746">
    <property type="protein sequence ID" value="AAM92811.1"/>
    <property type="molecule type" value="Genomic_DNA"/>
</dbReference>
<dbReference type="AlphaFoldDB" id="Q8L432"/>
<evidence type="ECO:0000313" key="2">
    <source>
        <dbReference type="EMBL" id="AAM92808.1"/>
    </source>
</evidence>
<evidence type="ECO:0000256" key="1">
    <source>
        <dbReference type="SAM" id="MobiDB-lite"/>
    </source>
</evidence>
<reference evidence="4" key="2">
    <citation type="journal article" date="2005" name="Nature">
        <title>The map-based sequence of the rice genome.</title>
        <authorList>
            <consortium name="International rice genome sequencing project (IRGSP)"/>
            <person name="Matsumoto T."/>
            <person name="Wu J."/>
            <person name="Kanamori H."/>
            <person name="Katayose Y."/>
            <person name="Fujisawa M."/>
            <person name="Namiki N."/>
            <person name="Mizuno H."/>
            <person name="Yamamoto K."/>
            <person name="Antonio B.A."/>
            <person name="Baba T."/>
            <person name="Sakata K."/>
            <person name="Nagamura Y."/>
            <person name="Aoki H."/>
            <person name="Arikawa K."/>
            <person name="Arita K."/>
            <person name="Bito T."/>
            <person name="Chiden Y."/>
            <person name="Fujitsuka N."/>
            <person name="Fukunaka R."/>
            <person name="Hamada M."/>
            <person name="Harada C."/>
            <person name="Hayashi A."/>
            <person name="Hijishita S."/>
            <person name="Honda M."/>
            <person name="Hosokawa S."/>
            <person name="Ichikawa Y."/>
            <person name="Idonuma A."/>
            <person name="Iijima M."/>
            <person name="Ikeda M."/>
            <person name="Ikeno M."/>
            <person name="Ito K."/>
            <person name="Ito S."/>
            <person name="Ito T."/>
            <person name="Ito Y."/>
            <person name="Ito Y."/>
            <person name="Iwabuchi A."/>
            <person name="Kamiya K."/>
            <person name="Karasawa W."/>
            <person name="Kurita K."/>
            <person name="Katagiri S."/>
            <person name="Kikuta A."/>
            <person name="Kobayashi H."/>
            <person name="Kobayashi N."/>
            <person name="Machita K."/>
            <person name="Maehara T."/>
            <person name="Masukawa M."/>
            <person name="Mizubayashi T."/>
            <person name="Mukai Y."/>
            <person name="Nagasaki H."/>
            <person name="Nagata Y."/>
            <person name="Naito S."/>
            <person name="Nakashima M."/>
            <person name="Nakama Y."/>
            <person name="Nakamichi Y."/>
            <person name="Nakamura M."/>
            <person name="Meguro A."/>
            <person name="Negishi M."/>
            <person name="Ohta I."/>
            <person name="Ohta T."/>
            <person name="Okamoto M."/>
            <person name="Ono N."/>
            <person name="Saji S."/>
            <person name="Sakaguchi M."/>
            <person name="Sakai K."/>
            <person name="Shibata M."/>
            <person name="Shimokawa T."/>
            <person name="Song J."/>
            <person name="Takazaki Y."/>
            <person name="Terasawa K."/>
            <person name="Tsugane M."/>
            <person name="Tsuji K."/>
            <person name="Ueda S."/>
            <person name="Waki K."/>
            <person name="Yamagata H."/>
            <person name="Yamamoto M."/>
            <person name="Yamamoto S."/>
            <person name="Yamane H."/>
            <person name="Yoshiki S."/>
            <person name="Yoshihara R."/>
            <person name="Yukawa K."/>
            <person name="Zhong H."/>
            <person name="Yano M."/>
            <person name="Yuan Q."/>
            <person name="Ouyang S."/>
            <person name="Liu J."/>
            <person name="Jones K.M."/>
            <person name="Gansberger K."/>
            <person name="Moffat K."/>
            <person name="Hill J."/>
            <person name="Bera J."/>
            <person name="Fadrosh D."/>
            <person name="Jin S."/>
            <person name="Johri S."/>
            <person name="Kim M."/>
            <person name="Overton L."/>
            <person name="Reardon M."/>
            <person name="Tsitrin T."/>
            <person name="Vuong H."/>
            <person name="Weaver B."/>
            <person name="Ciecko A."/>
            <person name="Tallon L."/>
            <person name="Jackson J."/>
            <person name="Pai G."/>
            <person name="Aken S.V."/>
            <person name="Utterback T."/>
            <person name="Reidmuller S."/>
            <person name="Feldblyum T."/>
            <person name="Hsiao J."/>
            <person name="Zismann V."/>
            <person name="Iobst S."/>
            <person name="de Vazeille A.R."/>
            <person name="Buell C.R."/>
            <person name="Ying K."/>
            <person name="Li Y."/>
            <person name="Lu T."/>
            <person name="Huang Y."/>
            <person name="Zhao Q."/>
            <person name="Feng Q."/>
            <person name="Zhang L."/>
            <person name="Zhu J."/>
            <person name="Weng Q."/>
            <person name="Mu J."/>
            <person name="Lu Y."/>
            <person name="Fan D."/>
            <person name="Liu Y."/>
            <person name="Guan J."/>
            <person name="Zhang Y."/>
            <person name="Yu S."/>
            <person name="Liu X."/>
            <person name="Zhang Y."/>
            <person name="Hong G."/>
            <person name="Han B."/>
            <person name="Choisne N."/>
            <person name="Demange N."/>
            <person name="Orjeda G."/>
            <person name="Samain S."/>
            <person name="Cattolico L."/>
            <person name="Pelletier E."/>
            <person name="Couloux A."/>
            <person name="Segurens B."/>
            <person name="Wincker P."/>
            <person name="D'Hont A."/>
            <person name="Scarpelli C."/>
            <person name="Weissenbach J."/>
            <person name="Salanoubat M."/>
            <person name="Quetier F."/>
            <person name="Yu Y."/>
            <person name="Kim H.R."/>
            <person name="Rambo T."/>
            <person name="Currie J."/>
            <person name="Collura K."/>
            <person name="Luo M."/>
            <person name="Yang T."/>
            <person name="Ammiraju J.S.S."/>
            <person name="Engler F."/>
            <person name="Soderlund C."/>
            <person name="Wing R.A."/>
            <person name="Palmer L.E."/>
            <person name="de la Bastide M."/>
            <person name="Spiegel L."/>
            <person name="Nascimento L."/>
            <person name="Zutavern T."/>
            <person name="O'Shaughnessy A."/>
            <person name="Dike S."/>
            <person name="Dedhia N."/>
            <person name="Preston R."/>
            <person name="Balija V."/>
            <person name="McCombie W.R."/>
            <person name="Chow T."/>
            <person name="Chen H."/>
            <person name="Chung M."/>
            <person name="Chen C."/>
            <person name="Shaw J."/>
            <person name="Wu H."/>
            <person name="Hsiao K."/>
            <person name="Chao Y."/>
            <person name="Chu M."/>
            <person name="Cheng C."/>
            <person name="Hour A."/>
            <person name="Lee P."/>
            <person name="Lin S."/>
            <person name="Lin Y."/>
            <person name="Liou J."/>
            <person name="Liu S."/>
            <person name="Hsing Y."/>
            <person name="Raghuvanshi S."/>
            <person name="Mohanty A."/>
            <person name="Bharti A.K."/>
            <person name="Gaur A."/>
            <person name="Gupta V."/>
            <person name="Kumar D."/>
            <person name="Ravi V."/>
            <person name="Vij S."/>
            <person name="Kapur A."/>
            <person name="Khurana P."/>
            <person name="Khurana P."/>
            <person name="Khurana J.P."/>
            <person name="Tyagi A.K."/>
            <person name="Gaikwad K."/>
            <person name="Singh A."/>
            <person name="Dalal V."/>
            <person name="Srivastava S."/>
            <person name="Dixit A."/>
            <person name="Pal A.K."/>
            <person name="Ghazi I.A."/>
            <person name="Yadav M."/>
            <person name="Pandit A."/>
            <person name="Bhargava A."/>
            <person name="Sureshbabu K."/>
            <person name="Batra K."/>
            <person name="Sharma T.R."/>
            <person name="Mohapatra T."/>
            <person name="Singh N.K."/>
            <person name="Messing J."/>
            <person name="Nelson A.B."/>
            <person name="Fuks G."/>
            <person name="Kavchok S."/>
            <person name="Keizer G."/>
            <person name="Linton E."/>
            <person name="Llaca V."/>
            <person name="Song R."/>
            <person name="Tanyolac B."/>
            <person name="Young S."/>
            <person name="Ho-Il K."/>
            <person name="Hahn J.H."/>
            <person name="Sangsakoo G."/>
            <person name="Vanavichit A."/>
            <person name="de Mattos Luiz.A.T."/>
            <person name="Zimmer P.D."/>
            <person name="Malone G."/>
            <person name="Dellagostin O."/>
            <person name="de Oliveira A.C."/>
            <person name="Bevan M."/>
            <person name="Bancroft I."/>
            <person name="Minx P."/>
            <person name="Cordum H."/>
            <person name="Wilson R."/>
            <person name="Cheng Z."/>
            <person name="Jin W."/>
            <person name="Jiang J."/>
            <person name="Leong S.A."/>
            <person name="Iwama H."/>
            <person name="Gojobori T."/>
            <person name="Itoh T."/>
            <person name="Niimura Y."/>
            <person name="Fujii Y."/>
            <person name="Habara T."/>
            <person name="Sakai H."/>
            <person name="Sato Y."/>
            <person name="Wilson G."/>
            <person name="Kumar K."/>
            <person name="McCouch S."/>
            <person name="Juretic N."/>
            <person name="Hoen D."/>
            <person name="Wright S."/>
            <person name="Bruskiewich R."/>
            <person name="Bureau T."/>
            <person name="Miyao A."/>
            <person name="Hirochika H."/>
            <person name="Nishikawa T."/>
            <person name="Kadowaki K."/>
            <person name="Sugiura M."/>
            <person name="Burr B."/>
            <person name="Sasaki T."/>
        </authorList>
    </citation>
    <scope>NUCLEOTIDE SEQUENCE [LARGE SCALE GENOMIC DNA]</scope>
    <source>
        <strain evidence="4">cv. Nipponbare</strain>
    </source>
</reference>
<reference evidence="2" key="3">
    <citation type="submission" date="2006-01" db="EMBL/GenBank/DDBJ databases">
        <title>Oryza sativa chromosome 10 BAC OSJNBb0086I08 genomic sequence.</title>
        <authorList>
            <person name="Buell C.R."/>
            <person name="Yuan Q."/>
            <person name="Ouyang S."/>
            <person name="Liu J."/>
            <person name="Gansberger K."/>
            <person name="Kim M.M."/>
            <person name="Overton II L.L."/>
            <person name="Bera J.J."/>
            <person name="Tsitrin T."/>
            <person name="Krol M.I."/>
            <person name="Jarrahi B.B."/>
            <person name="Jin S.S."/>
            <person name="Koo H."/>
            <person name="Zismann V."/>
            <person name="Hsiao J."/>
            <person name="Blunt S."/>
            <person name="Vanaken S.S."/>
            <person name="Utterback T.T."/>
            <person name="Feldblyum T.V."/>
            <person name="Yang Q.Q."/>
            <person name="Haas B.J."/>
            <person name="Suh B.B."/>
            <person name="Peterson J.J."/>
            <person name="Quackenbush J."/>
            <person name="White O."/>
            <person name="Salzberg S.L."/>
            <person name="Fraser C.M."/>
        </authorList>
    </citation>
    <scope>NUCLEOTIDE SEQUENCE</scope>
</reference>
<dbReference type="EMBL" id="AC105746">
    <property type="protein sequence ID" value="AAM92808.1"/>
    <property type="molecule type" value="Genomic_DNA"/>
</dbReference>
<reference evidence="4" key="4">
    <citation type="journal article" date="2008" name="Nucleic Acids Res.">
        <title>The rice annotation project database (RAP-DB): 2008 update.</title>
        <authorList>
            <consortium name="The rice annotation project (RAP)"/>
        </authorList>
    </citation>
    <scope>GENOME REANNOTATION</scope>
    <source>
        <strain evidence="4">cv. Nipponbare</strain>
    </source>
</reference>
<protein>
    <submittedName>
        <fullName evidence="2">Uncharacterized protein</fullName>
    </submittedName>
</protein>
<proteinExistence type="predicted"/>
<sequence>MGGAGDDDRVELVVDGSHEDTRMPMSDDERGYFRLVGEITSPASMTIMETLRSCGSESMTGDGDESEVVPTTVLVDGVWAPSDGAPVFSSRGLTMNERKVKLPARMVSPATDASDGMLQPWSPDDMIEDDQRCGICFRAPCIISSPATPPSQRTRPLAKRRGAAAEVTSHRAHASSPRAPKQ</sequence>